<dbReference type="AlphaFoldDB" id="A0A7R9L3F4"/>
<keyword evidence="3 5" id="KW-1133">Transmembrane helix</keyword>
<dbReference type="InterPro" id="IPR036259">
    <property type="entry name" value="MFS_trans_sf"/>
</dbReference>
<sequence length="573" mass="64014">MSAQMDVNSSLSLLGSIGWYQLYVYLLSCVPVINAGVVMLSLVFLSATPNHRCFVPNCDSMGLNVNFFETFVSQSIPKTLSSFVAYESCHRFKAFNDSMARNDAKHECDINWFTNETESCDDFVFDTNQFRSTVVTEFKKVCDKSWEMSLSQSIFYLGVLTGAFVFGVFADRYGRRSVFMVAPILGFSTALFSSFAPNFLMFTISSAVTAACIAGMYQTAFIIGIEFVGGQWRVWCGNLHSALFAVGAAILCLMAYYIRDWRELQFVIALPIAFTLFYPWLFPESVRWQVSNGQMSKAIKTIRRAAKWNSVYIPEEYLYASEDSHFTGNTSRQTSKSKHFGPLDILKHHIIRVWAFNLFFIWFTTSLVYYGLSFQASNIGSNIYITFGFLALAEIPAIILSTIAMQIFGRKIVLCFLLIVGGISCIIPVFLPESYSAYITVCAVFGKSNIAAAFSLIYVYSVEIFPTILRSSGLGMCSMSSRIGGILAPQLIGLSVFGKSFPLLIAGLVSVVAGLLVVNLPETHNRQLPETLEDLQFLKDGNKEVSFKLGSKQSCSRMDDKEERVKLLSDHEI</sequence>
<feature type="transmembrane region" description="Helical" evidence="5">
    <location>
        <begin position="353"/>
        <end position="372"/>
    </location>
</feature>
<dbReference type="OrthoDB" id="3936150at2759"/>
<reference evidence="7" key="1">
    <citation type="submission" date="2020-11" db="EMBL/GenBank/DDBJ databases">
        <authorList>
            <person name="Tran Van P."/>
        </authorList>
    </citation>
    <scope>NUCLEOTIDE SEQUENCE</scope>
</reference>
<keyword evidence="4 5" id="KW-0472">Membrane</keyword>
<dbReference type="PANTHER" id="PTHR24064">
    <property type="entry name" value="SOLUTE CARRIER FAMILY 22 MEMBER"/>
    <property type="match status" value="1"/>
</dbReference>
<accession>A0A7R9L3F4</accession>
<evidence type="ECO:0000313" key="7">
    <source>
        <dbReference type="EMBL" id="CAD7634275.1"/>
    </source>
</evidence>
<comment type="subcellular location">
    <subcellularLocation>
        <location evidence="1">Membrane</location>
        <topology evidence="1">Multi-pass membrane protein</topology>
    </subcellularLocation>
</comment>
<dbReference type="InterPro" id="IPR020846">
    <property type="entry name" value="MFS_dom"/>
</dbReference>
<dbReference type="Pfam" id="PF00083">
    <property type="entry name" value="Sugar_tr"/>
    <property type="match status" value="1"/>
</dbReference>
<evidence type="ECO:0000256" key="4">
    <source>
        <dbReference type="ARBA" id="ARBA00023136"/>
    </source>
</evidence>
<evidence type="ECO:0000313" key="8">
    <source>
        <dbReference type="Proteomes" id="UP000759131"/>
    </source>
</evidence>
<feature type="transmembrane region" description="Helical" evidence="5">
    <location>
        <begin position="500"/>
        <end position="520"/>
    </location>
</feature>
<dbReference type="GO" id="GO:0016020">
    <property type="term" value="C:membrane"/>
    <property type="evidence" value="ECO:0007669"/>
    <property type="project" value="UniProtKB-SubCell"/>
</dbReference>
<evidence type="ECO:0000256" key="5">
    <source>
        <dbReference type="SAM" id="Phobius"/>
    </source>
</evidence>
<feature type="transmembrane region" description="Helical" evidence="5">
    <location>
        <begin position="412"/>
        <end position="431"/>
    </location>
</feature>
<feature type="transmembrane region" description="Helical" evidence="5">
    <location>
        <begin position="22"/>
        <end position="47"/>
    </location>
</feature>
<proteinExistence type="predicted"/>
<dbReference type="CDD" id="cd17317">
    <property type="entry name" value="MFS_SLC22"/>
    <property type="match status" value="1"/>
</dbReference>
<feature type="transmembrane region" description="Helical" evidence="5">
    <location>
        <begin position="177"/>
        <end position="196"/>
    </location>
</feature>
<gene>
    <name evidence="7" type="ORF">OSB1V03_LOCUS14671</name>
</gene>
<keyword evidence="8" id="KW-1185">Reference proteome</keyword>
<name>A0A7R9L3F4_9ACAR</name>
<dbReference type="SUPFAM" id="SSF103473">
    <property type="entry name" value="MFS general substrate transporter"/>
    <property type="match status" value="1"/>
</dbReference>
<dbReference type="Gene3D" id="1.20.1250.20">
    <property type="entry name" value="MFS general substrate transporter like domains"/>
    <property type="match status" value="1"/>
</dbReference>
<feature type="transmembrane region" description="Helical" evidence="5">
    <location>
        <begin position="237"/>
        <end position="258"/>
    </location>
</feature>
<keyword evidence="2 5" id="KW-0812">Transmembrane</keyword>
<dbReference type="PROSITE" id="PS50850">
    <property type="entry name" value="MFS"/>
    <property type="match status" value="1"/>
</dbReference>
<feature type="transmembrane region" description="Helical" evidence="5">
    <location>
        <begin position="264"/>
        <end position="282"/>
    </location>
</feature>
<dbReference type="GO" id="GO:0022857">
    <property type="term" value="F:transmembrane transporter activity"/>
    <property type="evidence" value="ECO:0007669"/>
    <property type="project" value="InterPro"/>
</dbReference>
<dbReference type="InterPro" id="IPR005828">
    <property type="entry name" value="MFS_sugar_transport-like"/>
</dbReference>
<feature type="transmembrane region" description="Helical" evidence="5">
    <location>
        <begin position="202"/>
        <end position="225"/>
    </location>
</feature>
<feature type="transmembrane region" description="Helical" evidence="5">
    <location>
        <begin position="384"/>
        <end position="405"/>
    </location>
</feature>
<evidence type="ECO:0000256" key="2">
    <source>
        <dbReference type="ARBA" id="ARBA00022692"/>
    </source>
</evidence>
<dbReference type="Proteomes" id="UP000759131">
    <property type="component" value="Unassembled WGS sequence"/>
</dbReference>
<feature type="transmembrane region" description="Helical" evidence="5">
    <location>
        <begin position="153"/>
        <end position="170"/>
    </location>
</feature>
<feature type="transmembrane region" description="Helical" evidence="5">
    <location>
        <begin position="437"/>
        <end position="461"/>
    </location>
</feature>
<dbReference type="EMBL" id="OC868888">
    <property type="protein sequence ID" value="CAD7634275.1"/>
    <property type="molecule type" value="Genomic_DNA"/>
</dbReference>
<feature type="domain" description="Major facilitator superfamily (MFS) profile" evidence="6">
    <location>
        <begin position="107"/>
        <end position="525"/>
    </location>
</feature>
<dbReference type="EMBL" id="CAJPIZ010014313">
    <property type="protein sequence ID" value="CAG2114705.1"/>
    <property type="molecule type" value="Genomic_DNA"/>
</dbReference>
<evidence type="ECO:0000256" key="3">
    <source>
        <dbReference type="ARBA" id="ARBA00022989"/>
    </source>
</evidence>
<protein>
    <recommendedName>
        <fullName evidence="6">Major facilitator superfamily (MFS) profile domain-containing protein</fullName>
    </recommendedName>
</protein>
<organism evidence="7">
    <name type="scientific">Medioppia subpectinata</name>
    <dbReference type="NCBI Taxonomy" id="1979941"/>
    <lineage>
        <taxon>Eukaryota</taxon>
        <taxon>Metazoa</taxon>
        <taxon>Ecdysozoa</taxon>
        <taxon>Arthropoda</taxon>
        <taxon>Chelicerata</taxon>
        <taxon>Arachnida</taxon>
        <taxon>Acari</taxon>
        <taxon>Acariformes</taxon>
        <taxon>Sarcoptiformes</taxon>
        <taxon>Oribatida</taxon>
        <taxon>Brachypylina</taxon>
        <taxon>Oppioidea</taxon>
        <taxon>Oppiidae</taxon>
        <taxon>Medioppia</taxon>
    </lineage>
</organism>
<evidence type="ECO:0000259" key="6">
    <source>
        <dbReference type="PROSITE" id="PS50850"/>
    </source>
</evidence>
<evidence type="ECO:0000256" key="1">
    <source>
        <dbReference type="ARBA" id="ARBA00004141"/>
    </source>
</evidence>